<evidence type="ECO:0000313" key="2">
    <source>
        <dbReference type="Proteomes" id="UP000199470"/>
    </source>
</evidence>
<reference evidence="1 2" key="1">
    <citation type="submission" date="2016-10" db="EMBL/GenBank/DDBJ databases">
        <authorList>
            <person name="de Groot N.N."/>
        </authorList>
    </citation>
    <scope>NUCLEOTIDE SEQUENCE [LARGE SCALE GENOMIC DNA]</scope>
    <source>
        <strain evidence="1 2">ATCC 43154</strain>
    </source>
</reference>
<keyword evidence="2" id="KW-1185">Reference proteome</keyword>
<dbReference type="RefSeq" id="WP_093383364.1">
    <property type="nucleotide sequence ID" value="NZ_FOTW01000005.1"/>
</dbReference>
<name>A0A1I4IF23_9BURK</name>
<sequence>MSPNPGDATQTPSAYSLACQTLAEIVAGAVQKSKAVPLPAPAPRATVVLEEAFALLQTSVFGSGLDEEAITAAFMSALAGAARMWSACWVWDGPPPGDLCWIHYSKKSESLIGADFALLLATPGLPGGTAAGYRLIVVQAKLQHKSDVARLSVEQSADWGKKIDANTRNDVAEFAEQSLQKLLDKVEGYSIDVKQEPHFQLSKLIELRNRFQRLVAETRISQMPDILYSIWPSSRAEPYYCTLQQAILDVVKTNLGNPAPAPGKQSAKITQSIDINTGALLREWLLTTASVGGAGTMTLEQATTALAAVDQFCSATLILDLSNSGLGNTLTTALNLKKPAPLPAVARQTAAKTNVLKK</sequence>
<proteinExistence type="predicted"/>
<accession>A0A1I4IF23</accession>
<protein>
    <submittedName>
        <fullName evidence="1">Uncharacterized protein</fullName>
    </submittedName>
</protein>
<dbReference type="EMBL" id="FOTW01000005">
    <property type="protein sequence ID" value="SFL52982.1"/>
    <property type="molecule type" value="Genomic_DNA"/>
</dbReference>
<dbReference type="Proteomes" id="UP000199470">
    <property type="component" value="Unassembled WGS sequence"/>
</dbReference>
<evidence type="ECO:0000313" key="1">
    <source>
        <dbReference type="EMBL" id="SFL52982.1"/>
    </source>
</evidence>
<gene>
    <name evidence="1" type="ORF">SAMN02982985_00533</name>
</gene>
<organism evidence="1 2">
    <name type="scientific">Rugamonas rubra</name>
    <dbReference type="NCBI Taxonomy" id="758825"/>
    <lineage>
        <taxon>Bacteria</taxon>
        <taxon>Pseudomonadati</taxon>
        <taxon>Pseudomonadota</taxon>
        <taxon>Betaproteobacteria</taxon>
        <taxon>Burkholderiales</taxon>
        <taxon>Oxalobacteraceae</taxon>
        <taxon>Telluria group</taxon>
        <taxon>Rugamonas</taxon>
    </lineage>
</organism>
<dbReference type="AlphaFoldDB" id="A0A1I4IF23"/>